<reference evidence="8" key="1">
    <citation type="journal article" date="2013" name="Genetics">
        <title>The draft genome and transcriptome of Panagrellus redivivus are shaped by the harsh demands of a free-living lifestyle.</title>
        <authorList>
            <person name="Srinivasan J."/>
            <person name="Dillman A.R."/>
            <person name="Macchietto M.G."/>
            <person name="Heikkinen L."/>
            <person name="Lakso M."/>
            <person name="Fracchia K.M."/>
            <person name="Antoshechkin I."/>
            <person name="Mortazavi A."/>
            <person name="Wong G."/>
            <person name="Sternberg P.W."/>
        </authorList>
    </citation>
    <scope>NUCLEOTIDE SEQUENCE [LARGE SCALE GENOMIC DNA]</scope>
    <source>
        <strain evidence="8">MT8872</strain>
    </source>
</reference>
<evidence type="ECO:0000256" key="6">
    <source>
        <dbReference type="SAM" id="MobiDB-lite"/>
    </source>
</evidence>
<dbReference type="PANTHER" id="PTHR10265">
    <property type="entry name" value="CYCLIN-DEPENDENT KINASE INHIBITOR 1"/>
    <property type="match status" value="1"/>
</dbReference>
<feature type="domain" description="Cyclin-dependent kinase inhibitor" evidence="7">
    <location>
        <begin position="10"/>
        <end position="51"/>
    </location>
</feature>
<feature type="compositionally biased region" description="Polar residues" evidence="6">
    <location>
        <begin position="135"/>
        <end position="165"/>
    </location>
</feature>
<organism evidence="8 9">
    <name type="scientific">Panagrellus redivivus</name>
    <name type="common">Microworm</name>
    <dbReference type="NCBI Taxonomy" id="6233"/>
    <lineage>
        <taxon>Eukaryota</taxon>
        <taxon>Metazoa</taxon>
        <taxon>Ecdysozoa</taxon>
        <taxon>Nematoda</taxon>
        <taxon>Chromadorea</taxon>
        <taxon>Rhabditida</taxon>
        <taxon>Tylenchina</taxon>
        <taxon>Panagrolaimomorpha</taxon>
        <taxon>Panagrolaimoidea</taxon>
        <taxon>Panagrolaimidae</taxon>
        <taxon>Panagrellus</taxon>
    </lineage>
</organism>
<keyword evidence="4" id="KW-0539">Nucleus</keyword>
<dbReference type="Proteomes" id="UP000492821">
    <property type="component" value="Unassembled WGS sequence"/>
</dbReference>
<protein>
    <submittedName>
        <fullName evidence="9">CDI domain-containing protein</fullName>
    </submittedName>
</protein>
<name>A0A7E4VDQ7_PANRE</name>
<accession>A0A7E4VDQ7</accession>
<dbReference type="GO" id="GO:0004861">
    <property type="term" value="F:cyclin-dependent protein serine/threonine kinase inhibitor activity"/>
    <property type="evidence" value="ECO:0007669"/>
    <property type="project" value="InterPro"/>
</dbReference>
<dbReference type="InterPro" id="IPR044898">
    <property type="entry name" value="CDI_dom_sf"/>
</dbReference>
<evidence type="ECO:0000313" key="9">
    <source>
        <dbReference type="WBParaSite" id="Pan_g1968.t1"/>
    </source>
</evidence>
<dbReference type="GO" id="GO:0051726">
    <property type="term" value="P:regulation of cell cycle"/>
    <property type="evidence" value="ECO:0007669"/>
    <property type="project" value="InterPro"/>
</dbReference>
<sequence>MAATSTAKRCLFGKASAKTTQAYCKRILNEYHDEKKRQWGFDFHTGVPLPSSSTSTFVYTKIANDAVPGFYRASVLDRSSSSVSSYNENSDPAPANASLDSSMECDENLASPKIPARTPKKTQRTLTGLFRARKTSSNPRGVSKKSVQSSSARRTPQASYVASSQ</sequence>
<keyword evidence="3" id="KW-0649">Protein kinase inhibitor</keyword>
<reference evidence="9" key="2">
    <citation type="submission" date="2020-10" db="UniProtKB">
        <authorList>
            <consortium name="WormBaseParasite"/>
        </authorList>
    </citation>
    <scope>IDENTIFICATION</scope>
</reference>
<dbReference type="InterPro" id="IPR003175">
    <property type="entry name" value="CDI_dom"/>
</dbReference>
<evidence type="ECO:0000256" key="4">
    <source>
        <dbReference type="ARBA" id="ARBA00023242"/>
    </source>
</evidence>
<feature type="compositionally biased region" description="Low complexity" evidence="6">
    <location>
        <begin position="81"/>
        <end position="91"/>
    </location>
</feature>
<evidence type="ECO:0000256" key="1">
    <source>
        <dbReference type="ARBA" id="ARBA00004123"/>
    </source>
</evidence>
<keyword evidence="5" id="KW-0131">Cell cycle</keyword>
<evidence type="ECO:0000259" key="7">
    <source>
        <dbReference type="Pfam" id="PF02234"/>
    </source>
</evidence>
<comment type="similarity">
    <text evidence="2">Belongs to the CDI family.</text>
</comment>
<dbReference type="GO" id="GO:0005634">
    <property type="term" value="C:nucleus"/>
    <property type="evidence" value="ECO:0007669"/>
    <property type="project" value="UniProtKB-SubCell"/>
</dbReference>
<dbReference type="PANTHER" id="PTHR10265:SF45">
    <property type="entry name" value="DACAPO"/>
    <property type="match status" value="1"/>
</dbReference>
<evidence type="ECO:0000256" key="3">
    <source>
        <dbReference type="ARBA" id="ARBA00023013"/>
    </source>
</evidence>
<proteinExistence type="inferred from homology"/>
<feature type="region of interest" description="Disordered" evidence="6">
    <location>
        <begin position="81"/>
        <end position="165"/>
    </location>
</feature>
<dbReference type="Pfam" id="PF02234">
    <property type="entry name" value="CDI"/>
    <property type="match status" value="1"/>
</dbReference>
<dbReference type="AlphaFoldDB" id="A0A7E4VDQ7"/>
<evidence type="ECO:0000313" key="8">
    <source>
        <dbReference type="Proteomes" id="UP000492821"/>
    </source>
</evidence>
<dbReference type="WBParaSite" id="Pan_g1968.t1">
    <property type="protein sequence ID" value="Pan_g1968.t1"/>
    <property type="gene ID" value="Pan_g1968"/>
</dbReference>
<evidence type="ECO:0000256" key="2">
    <source>
        <dbReference type="ARBA" id="ARBA00006726"/>
    </source>
</evidence>
<dbReference type="Gene3D" id="4.10.365.10">
    <property type="entry name" value="p27"/>
    <property type="match status" value="1"/>
</dbReference>
<evidence type="ECO:0000256" key="5">
    <source>
        <dbReference type="ARBA" id="ARBA00023306"/>
    </source>
</evidence>
<keyword evidence="8" id="KW-1185">Reference proteome</keyword>
<comment type="subcellular location">
    <subcellularLocation>
        <location evidence="1">Nucleus</location>
    </subcellularLocation>
</comment>